<dbReference type="EMBL" id="FMWK01000004">
    <property type="protein sequence ID" value="SCZ78007.1"/>
    <property type="molecule type" value="Genomic_DNA"/>
</dbReference>
<dbReference type="GO" id="GO:0046872">
    <property type="term" value="F:metal ion binding"/>
    <property type="evidence" value="ECO:0007669"/>
    <property type="project" value="UniProtKB-KW"/>
</dbReference>
<dbReference type="InterPro" id="IPR036739">
    <property type="entry name" value="SLC41_membr_dom_sf"/>
</dbReference>
<organism evidence="11 12">
    <name type="scientific">Pseudobutyrivibrio xylanivorans</name>
    <dbReference type="NCBI Taxonomy" id="185007"/>
    <lineage>
        <taxon>Bacteria</taxon>
        <taxon>Bacillati</taxon>
        <taxon>Bacillota</taxon>
        <taxon>Clostridia</taxon>
        <taxon>Lachnospirales</taxon>
        <taxon>Lachnospiraceae</taxon>
        <taxon>Pseudobutyrivibrio</taxon>
    </lineage>
</organism>
<keyword evidence="4 9" id="KW-0812">Transmembrane</keyword>
<dbReference type="SMART" id="SM00924">
    <property type="entry name" value="MgtE_N"/>
    <property type="match status" value="1"/>
</dbReference>
<evidence type="ECO:0000256" key="4">
    <source>
        <dbReference type="ARBA" id="ARBA00022692"/>
    </source>
</evidence>
<dbReference type="InterPro" id="IPR000644">
    <property type="entry name" value="CBS_dom"/>
</dbReference>
<dbReference type="PANTHER" id="PTHR43773:SF1">
    <property type="entry name" value="MAGNESIUM TRANSPORTER MGTE"/>
    <property type="match status" value="1"/>
</dbReference>
<feature type="transmembrane region" description="Helical" evidence="9">
    <location>
        <begin position="390"/>
        <end position="423"/>
    </location>
</feature>
<dbReference type="PROSITE" id="PS51371">
    <property type="entry name" value="CBS"/>
    <property type="match status" value="2"/>
</dbReference>
<dbReference type="Proteomes" id="UP000199428">
    <property type="component" value="Unassembled WGS sequence"/>
</dbReference>
<sequence length="462" mass="50680">MENKDLLEDNKIQEIIDLLRSDMGAEQMIEALDDYHENDIAEAYESLDTEDRQRLFGILGAELLSEIFPYIEDVGEYLTEITPEQAADVLENMDADDAVDALEDIEDEEQREKLIELMDEDASADVRLINSYDEDEIGSMMTTNFIVIEEDFSVKQAMRSLISQSQDNDNINTIYVVDKEQKYCGAIELRDLILARADTPLGDIISHSYPSVQADASISDSIEMLKDYAEDSIPVLNSNGEIIGVITSQDIIEAVDDEMGEDYAKLAGLTAEEDLNESLPESIKKRIPWLLLLLGLGLVTSSVIGIFEGVVASVAVVVVFQSLILDMAGNVGTQSLAVTIRVLMDEEISGVEKAKFVLKEMRVGGTNGLILGLLAFVFVALYLHGLKAYAWYAAFSVSGIVGFSLFVAMIVSSFIGTIIPIFFHKIKVDPAVASGPLITTVNDLVAVVTYYGLAGLLLVGRL</sequence>
<dbReference type="Gene3D" id="1.10.357.20">
    <property type="entry name" value="SLC41 divalent cation transporters, integral membrane domain"/>
    <property type="match status" value="1"/>
</dbReference>
<comment type="function">
    <text evidence="9">Acts as a magnesium transporter.</text>
</comment>
<dbReference type="InterPro" id="IPR006667">
    <property type="entry name" value="SLC41_membr_dom"/>
</dbReference>
<dbReference type="InterPro" id="IPR038076">
    <property type="entry name" value="MgtE_N_sf"/>
</dbReference>
<keyword evidence="8" id="KW-0129">CBS domain</keyword>
<dbReference type="Pfam" id="PF00571">
    <property type="entry name" value="CBS"/>
    <property type="match status" value="2"/>
</dbReference>
<feature type="domain" description="CBS" evidence="10">
    <location>
        <begin position="205"/>
        <end position="261"/>
    </location>
</feature>
<evidence type="ECO:0000256" key="3">
    <source>
        <dbReference type="ARBA" id="ARBA00022448"/>
    </source>
</evidence>
<comment type="caution">
    <text evidence="9">Lacks conserved residue(s) required for the propagation of feature annotation.</text>
</comment>
<dbReference type="InterPro" id="IPR046342">
    <property type="entry name" value="CBS_dom_sf"/>
</dbReference>
<dbReference type="SMART" id="SM00116">
    <property type="entry name" value="CBS"/>
    <property type="match status" value="2"/>
</dbReference>
<dbReference type="AlphaFoldDB" id="A0A1G5RVR1"/>
<comment type="subcellular location">
    <subcellularLocation>
        <location evidence="9">Cell membrane</location>
        <topology evidence="9">Multi-pass membrane protein</topology>
    </subcellularLocation>
    <subcellularLocation>
        <location evidence="1">Membrane</location>
        <topology evidence="1">Multi-pass membrane protein</topology>
    </subcellularLocation>
</comment>
<proteinExistence type="inferred from homology"/>
<evidence type="ECO:0000256" key="7">
    <source>
        <dbReference type="ARBA" id="ARBA00023136"/>
    </source>
</evidence>
<reference evidence="11 12" key="1">
    <citation type="submission" date="2016-10" db="EMBL/GenBank/DDBJ databases">
        <authorList>
            <person name="de Groot N.N."/>
        </authorList>
    </citation>
    <scope>NUCLEOTIDE SEQUENCE [LARGE SCALE GENOMIC DNA]</scope>
    <source>
        <strain evidence="11 12">DSM 10317</strain>
    </source>
</reference>
<name>A0A1G5RVR1_PSEXY</name>
<evidence type="ECO:0000256" key="6">
    <source>
        <dbReference type="ARBA" id="ARBA00022989"/>
    </source>
</evidence>
<dbReference type="GO" id="GO:0015095">
    <property type="term" value="F:magnesium ion transmembrane transporter activity"/>
    <property type="evidence" value="ECO:0007669"/>
    <property type="project" value="UniProtKB-UniRule"/>
</dbReference>
<keyword evidence="3 9" id="KW-0813">Transport</keyword>
<evidence type="ECO:0000256" key="1">
    <source>
        <dbReference type="ARBA" id="ARBA00004141"/>
    </source>
</evidence>
<protein>
    <recommendedName>
        <fullName evidence="9">Magnesium transporter MgtE</fullName>
    </recommendedName>
</protein>
<evidence type="ECO:0000259" key="10">
    <source>
        <dbReference type="PROSITE" id="PS51371"/>
    </source>
</evidence>
<evidence type="ECO:0000256" key="9">
    <source>
        <dbReference type="RuleBase" id="RU362011"/>
    </source>
</evidence>
<evidence type="ECO:0000256" key="8">
    <source>
        <dbReference type="PROSITE-ProRule" id="PRU00703"/>
    </source>
</evidence>
<keyword evidence="5 9" id="KW-0460">Magnesium</keyword>
<dbReference type="CDD" id="cd04606">
    <property type="entry name" value="CBS_pair_Mg_transporter"/>
    <property type="match status" value="1"/>
</dbReference>
<feature type="transmembrane region" description="Helical" evidence="9">
    <location>
        <begin position="289"/>
        <end position="320"/>
    </location>
</feature>
<feature type="transmembrane region" description="Helical" evidence="9">
    <location>
        <begin position="363"/>
        <end position="384"/>
    </location>
</feature>
<dbReference type="SUPFAM" id="SSF161093">
    <property type="entry name" value="MgtE membrane domain-like"/>
    <property type="match status" value="1"/>
</dbReference>
<dbReference type="Gene3D" id="1.25.60.10">
    <property type="entry name" value="MgtE N-terminal domain-like"/>
    <property type="match status" value="1"/>
</dbReference>
<dbReference type="Pfam" id="PF01769">
    <property type="entry name" value="MgtE"/>
    <property type="match status" value="1"/>
</dbReference>
<accession>A0A1G5RVR1</accession>
<dbReference type="GO" id="GO:0005886">
    <property type="term" value="C:plasma membrane"/>
    <property type="evidence" value="ECO:0007669"/>
    <property type="project" value="UniProtKB-SubCell"/>
</dbReference>
<dbReference type="InterPro" id="IPR006669">
    <property type="entry name" value="MgtE_transporter"/>
</dbReference>
<dbReference type="PANTHER" id="PTHR43773">
    <property type="entry name" value="MAGNESIUM TRANSPORTER MGTE"/>
    <property type="match status" value="1"/>
</dbReference>
<dbReference type="RefSeq" id="WP_090161890.1">
    <property type="nucleotide sequence ID" value="NZ_FMWK01000004.1"/>
</dbReference>
<comment type="subunit">
    <text evidence="9">Homodimer.</text>
</comment>
<feature type="transmembrane region" description="Helical" evidence="9">
    <location>
        <begin position="435"/>
        <end position="459"/>
    </location>
</feature>
<dbReference type="InterPro" id="IPR006668">
    <property type="entry name" value="Mg_transptr_MgtE_intracell_dom"/>
</dbReference>
<gene>
    <name evidence="11" type="ORF">SAMN02910350_01053</name>
</gene>
<dbReference type="SUPFAM" id="SSF158791">
    <property type="entry name" value="MgtE N-terminal domain-like"/>
    <property type="match status" value="1"/>
</dbReference>
<evidence type="ECO:0000313" key="12">
    <source>
        <dbReference type="Proteomes" id="UP000199428"/>
    </source>
</evidence>
<dbReference type="NCBIfam" id="TIGR00400">
    <property type="entry name" value="mgtE"/>
    <property type="match status" value="1"/>
</dbReference>
<evidence type="ECO:0000256" key="2">
    <source>
        <dbReference type="ARBA" id="ARBA00009749"/>
    </source>
</evidence>
<keyword evidence="7 9" id="KW-0472">Membrane</keyword>
<keyword evidence="9" id="KW-0479">Metal-binding</keyword>
<dbReference type="SUPFAM" id="SSF54631">
    <property type="entry name" value="CBS-domain pair"/>
    <property type="match status" value="1"/>
</dbReference>
<keyword evidence="6 9" id="KW-1133">Transmembrane helix</keyword>
<feature type="domain" description="CBS" evidence="10">
    <location>
        <begin position="141"/>
        <end position="204"/>
    </location>
</feature>
<dbReference type="Gene3D" id="3.10.580.10">
    <property type="entry name" value="CBS-domain"/>
    <property type="match status" value="1"/>
</dbReference>
<dbReference type="Pfam" id="PF03448">
    <property type="entry name" value="MgtE_N"/>
    <property type="match status" value="1"/>
</dbReference>
<keyword evidence="9" id="KW-1003">Cell membrane</keyword>
<evidence type="ECO:0000256" key="5">
    <source>
        <dbReference type="ARBA" id="ARBA00022842"/>
    </source>
</evidence>
<evidence type="ECO:0000313" key="11">
    <source>
        <dbReference type="EMBL" id="SCZ78007.1"/>
    </source>
</evidence>
<comment type="similarity">
    <text evidence="2 9">Belongs to the SLC41A transporter family.</text>
</comment>